<evidence type="ECO:0000313" key="3">
    <source>
        <dbReference type="Proteomes" id="UP000008466"/>
    </source>
</evidence>
<dbReference type="RefSeq" id="WP_013606594.1">
    <property type="nucleotide sequence ID" value="NC_015152.1"/>
</dbReference>
<dbReference type="STRING" id="158189.SpiBuddy_0915"/>
<dbReference type="Gene3D" id="2.40.160.130">
    <property type="entry name" value="Capsule assembly protein Wzi"/>
    <property type="match status" value="1"/>
</dbReference>
<dbReference type="HOGENOM" id="CLU_407620_0_0_12"/>
<dbReference type="InterPro" id="IPR038636">
    <property type="entry name" value="Wzi_sf"/>
</dbReference>
<gene>
    <name evidence="2" type="ordered locus">SpiBuddy_0915</name>
</gene>
<dbReference type="Proteomes" id="UP000008466">
    <property type="component" value="Chromosome"/>
</dbReference>
<proteinExistence type="predicted"/>
<evidence type="ECO:0000256" key="1">
    <source>
        <dbReference type="SAM" id="SignalP"/>
    </source>
</evidence>
<sequence>MKRFRGFLVLGLLFLTLSSLSAAMHTSVPVDHRVYRILEVAQIRGLIDNQLAVKPYRASKVIALLEEIASQPSSLQSGEAEEIAGLLSQLNQTYGTAPSYADKLFSTGFLRTYDADKQLGASMGITLASQQTISLNQKGEYDSRNGVVAFLKGDIGPSISFNMDFGMVFDHLNNRVFLPSEFTIPGEGFYLLMLEGGRTAWSIPFDNLYTSLTLTPEVTGSFFDGALQLRWGTLKRDWGPGLNNLILSSDARSFDALELQLLLTPWFRFSVMNGSLGKFSLNTIDGTPFFSDYFGSKEDRVNYRFDNNFSAHRVELDFGKNFTFSIFESTVWQKRFELSYLNPATIYMFQQNSMGDIDDLFAGVDASLTLPSKARIYGAMAMNEMNVVGNPITMLKAPRNMFAFQAGVVVPLPIGSFSSLTFQWTYIGPFVYTHYPLRKLTGYVDTKYENGSPVTNLTEPIVIITDTGRTVTYDGTNISLAAKGPDDAETINLTSAEWYSNGTYTLTKDGRTMIEKEGDKYLIYETYSETAYVNKGENLGYPLQPNSQEFLVQLDLGLPKGWTTQLQAKYQARSGQYGYSIDQFMLYAIDDQYPEKDFWNHVFNHTLSVLASASKKLDGMPISLSASYRFIADWERPIDESTTAERFDGLGTVFGAWQNPTFNHVVQVGVKIFY</sequence>
<reference evidence="3" key="1">
    <citation type="submission" date="2011-02" db="EMBL/GenBank/DDBJ databases">
        <title>Complete sequence of Spirochaeta sp. Buddy.</title>
        <authorList>
            <person name="Lucas S."/>
            <person name="Copeland A."/>
            <person name="Lapidus A."/>
            <person name="Cheng J.-F."/>
            <person name="Goodwin L."/>
            <person name="Pitluck S."/>
            <person name="Zeytun A."/>
            <person name="Detter J.C."/>
            <person name="Han C."/>
            <person name="Tapia R."/>
            <person name="Land M."/>
            <person name="Hauser L."/>
            <person name="Kyrpides N."/>
            <person name="Ivanova N."/>
            <person name="Mikhailova N."/>
            <person name="Pagani I."/>
            <person name="Ritalahti K.M."/>
            <person name="Loeffler F.E."/>
            <person name="Woyke T."/>
        </authorList>
    </citation>
    <scope>NUCLEOTIDE SEQUENCE [LARGE SCALE GENOMIC DNA]</scope>
    <source>
        <strain evidence="3">ATCC BAA-1886 / DSM 22777 / Buddy</strain>
    </source>
</reference>
<evidence type="ECO:0000313" key="2">
    <source>
        <dbReference type="EMBL" id="ADY12742.1"/>
    </source>
</evidence>
<feature type="signal peptide" evidence="1">
    <location>
        <begin position="1"/>
        <end position="22"/>
    </location>
</feature>
<dbReference type="EMBL" id="CP002541">
    <property type="protein sequence ID" value="ADY12742.1"/>
    <property type="molecule type" value="Genomic_DNA"/>
</dbReference>
<organism evidence="2 3">
    <name type="scientific">Sphaerochaeta globosa (strain ATCC BAA-1886 / DSM 22777 / Buddy)</name>
    <name type="common">Spirochaeta sp. (strain Buddy)</name>
    <dbReference type="NCBI Taxonomy" id="158189"/>
    <lineage>
        <taxon>Bacteria</taxon>
        <taxon>Pseudomonadati</taxon>
        <taxon>Spirochaetota</taxon>
        <taxon>Spirochaetia</taxon>
        <taxon>Spirochaetales</taxon>
        <taxon>Sphaerochaetaceae</taxon>
        <taxon>Sphaerochaeta</taxon>
    </lineage>
</organism>
<accession>F0RYH1</accession>
<protein>
    <submittedName>
        <fullName evidence="2">Uncharacterized protein</fullName>
    </submittedName>
</protein>
<dbReference type="KEGG" id="sbu:SpiBuddy_0915"/>
<dbReference type="eggNOG" id="ENOG5033IEB">
    <property type="taxonomic scope" value="Bacteria"/>
</dbReference>
<feature type="chain" id="PRO_5003259887" evidence="1">
    <location>
        <begin position="23"/>
        <end position="674"/>
    </location>
</feature>
<dbReference type="OrthoDB" id="362631at2"/>
<name>F0RYH1_SPHGB</name>
<dbReference type="AlphaFoldDB" id="F0RYH1"/>
<keyword evidence="1" id="KW-0732">Signal</keyword>
<keyword evidence="3" id="KW-1185">Reference proteome</keyword>